<dbReference type="InterPro" id="IPR011141">
    <property type="entry name" value="Polyketide_synthase_type-III"/>
</dbReference>
<dbReference type="PANTHER" id="PTHR11877">
    <property type="entry name" value="HYDROXYMETHYLGLUTARYL-COA SYNTHASE"/>
    <property type="match status" value="1"/>
</dbReference>
<evidence type="ECO:0000256" key="2">
    <source>
        <dbReference type="ARBA" id="ARBA00022679"/>
    </source>
</evidence>
<dbReference type="InterPro" id="IPR001099">
    <property type="entry name" value="Chalcone/stilbene_synt_N"/>
</dbReference>
<comment type="similarity">
    <text evidence="1">Belongs to the thiolase-like superfamily. Chalcone/stilbene synthases family.</text>
</comment>
<dbReference type="CDD" id="cd00831">
    <property type="entry name" value="CHS_like"/>
    <property type="match status" value="1"/>
</dbReference>
<keyword evidence="2" id="KW-0808">Transferase</keyword>
<dbReference type="Gene3D" id="3.40.47.10">
    <property type="match status" value="2"/>
</dbReference>
<dbReference type="InterPro" id="IPR016039">
    <property type="entry name" value="Thiolase-like"/>
</dbReference>
<evidence type="ECO:0000256" key="1">
    <source>
        <dbReference type="ARBA" id="ARBA00005531"/>
    </source>
</evidence>
<feature type="domain" description="Chalcone/stilbene synthase C-terminal" evidence="4">
    <location>
        <begin position="229"/>
        <end position="364"/>
    </location>
</feature>
<evidence type="ECO:0000313" key="6">
    <source>
        <dbReference type="Proteomes" id="UP001597112"/>
    </source>
</evidence>
<dbReference type="PANTHER" id="PTHR11877:SF46">
    <property type="entry name" value="TYPE III POLYKETIDE SYNTHASE A"/>
    <property type="match status" value="1"/>
</dbReference>
<dbReference type="Proteomes" id="UP001597112">
    <property type="component" value="Unassembled WGS sequence"/>
</dbReference>
<feature type="domain" description="Chalcone/stilbene synthase N-terminal" evidence="3">
    <location>
        <begin position="3"/>
        <end position="211"/>
    </location>
</feature>
<dbReference type="PIRSF" id="PIRSF000451">
    <property type="entry name" value="PKS_III"/>
    <property type="match status" value="1"/>
</dbReference>
<comment type="caution">
    <text evidence="5">The sequence shown here is derived from an EMBL/GenBank/DDBJ whole genome shotgun (WGS) entry which is preliminary data.</text>
</comment>
<dbReference type="Pfam" id="PF00195">
    <property type="entry name" value="Chal_sti_synt_N"/>
    <property type="match status" value="1"/>
</dbReference>
<dbReference type="InterPro" id="IPR012328">
    <property type="entry name" value="Chalcone/stilbene_synt_C"/>
</dbReference>
<evidence type="ECO:0000259" key="3">
    <source>
        <dbReference type="Pfam" id="PF00195"/>
    </source>
</evidence>
<dbReference type="Pfam" id="PF02797">
    <property type="entry name" value="Chal_sti_synt_C"/>
    <property type="match status" value="1"/>
</dbReference>
<gene>
    <name evidence="5" type="ORF">ACFQ21_24095</name>
</gene>
<organism evidence="5 6">
    <name type="scientific">Ohtaekwangia kribbensis</name>
    <dbReference type="NCBI Taxonomy" id="688913"/>
    <lineage>
        <taxon>Bacteria</taxon>
        <taxon>Pseudomonadati</taxon>
        <taxon>Bacteroidota</taxon>
        <taxon>Cytophagia</taxon>
        <taxon>Cytophagales</taxon>
        <taxon>Fulvivirgaceae</taxon>
        <taxon>Ohtaekwangia</taxon>
    </lineage>
</organism>
<sequence>MSFITAIGTANPPHRISQSTIARFMEKTMDLDSYNSRKLHTIFKASGIDYRYTVLEDYGKEDSFSFFPNAPEREPFPSTQKRLQVFQEHALNVSTAAVKNLQQGASHLNLQQVTHLIVVCCTGMYAPGLDIELVQKLGLPTTVQRTSITFMGCYAAFNAIKVADAFCRADENACVLIVCTELCSLHFQKEATDDNFLANALFADGSAALLIEGKTSGTKPSLKLEAFHNDLAPEGKRDMAWSIGDLGFEMRLSTYVPDIIRKGIRTLTNLLLQKIADNGSGIRYYAIHPGGKKILEAIQQELNITEAQNKPAYDVLKNYGNMSSPTVLFVLNEIFKTIAAGDHNARILSFAFGPGLTLESMLLKIDIPHA</sequence>
<dbReference type="EMBL" id="JBHTKA010000008">
    <property type="protein sequence ID" value="MFD1002427.1"/>
    <property type="molecule type" value="Genomic_DNA"/>
</dbReference>
<protein>
    <submittedName>
        <fullName evidence="5">Type III polyketide synthase</fullName>
    </submittedName>
</protein>
<evidence type="ECO:0000259" key="4">
    <source>
        <dbReference type="Pfam" id="PF02797"/>
    </source>
</evidence>
<reference evidence="6" key="1">
    <citation type="journal article" date="2019" name="Int. J. Syst. Evol. Microbiol.">
        <title>The Global Catalogue of Microorganisms (GCM) 10K type strain sequencing project: providing services to taxonomists for standard genome sequencing and annotation.</title>
        <authorList>
            <consortium name="The Broad Institute Genomics Platform"/>
            <consortium name="The Broad Institute Genome Sequencing Center for Infectious Disease"/>
            <person name="Wu L."/>
            <person name="Ma J."/>
        </authorList>
    </citation>
    <scope>NUCLEOTIDE SEQUENCE [LARGE SCALE GENOMIC DNA]</scope>
    <source>
        <strain evidence="6">CCUG 58938</strain>
    </source>
</reference>
<keyword evidence="6" id="KW-1185">Reference proteome</keyword>
<name>A0ABW3K8Y1_9BACT</name>
<proteinExistence type="inferred from homology"/>
<evidence type="ECO:0000313" key="5">
    <source>
        <dbReference type="EMBL" id="MFD1002427.1"/>
    </source>
</evidence>
<dbReference type="SUPFAM" id="SSF53901">
    <property type="entry name" value="Thiolase-like"/>
    <property type="match status" value="2"/>
</dbReference>
<dbReference type="RefSeq" id="WP_377583516.1">
    <property type="nucleotide sequence ID" value="NZ_JBHTKA010000008.1"/>
</dbReference>
<accession>A0ABW3K8Y1</accession>